<evidence type="ECO:0000256" key="1">
    <source>
        <dbReference type="ARBA" id="ARBA00022723"/>
    </source>
</evidence>
<dbReference type="InterPro" id="IPR000306">
    <property type="entry name" value="Znf_FYVE"/>
</dbReference>
<evidence type="ECO:0000259" key="6">
    <source>
        <dbReference type="PROSITE" id="PS50178"/>
    </source>
</evidence>
<dbReference type="Pfam" id="PF01363">
    <property type="entry name" value="FYVE"/>
    <property type="match status" value="1"/>
</dbReference>
<evidence type="ECO:0000256" key="2">
    <source>
        <dbReference type="ARBA" id="ARBA00022771"/>
    </source>
</evidence>
<feature type="region of interest" description="Disordered" evidence="5">
    <location>
        <begin position="286"/>
        <end position="309"/>
    </location>
</feature>
<dbReference type="GO" id="GO:0036258">
    <property type="term" value="P:multivesicular body assembly"/>
    <property type="evidence" value="ECO:0000318"/>
    <property type="project" value="GO_Central"/>
</dbReference>
<dbReference type="Proteomes" id="UP000001514">
    <property type="component" value="Unassembled WGS sequence"/>
</dbReference>
<evidence type="ECO:0000256" key="5">
    <source>
        <dbReference type="SAM" id="MobiDB-lite"/>
    </source>
</evidence>
<dbReference type="KEGG" id="smo:SELMODRAFT_23867"/>
<dbReference type="HOGENOM" id="CLU_012981_0_0_1"/>
<evidence type="ECO:0000313" key="7">
    <source>
        <dbReference type="EMBL" id="EFJ35191.1"/>
    </source>
</evidence>
<dbReference type="PROSITE" id="PS50178">
    <property type="entry name" value="ZF_FYVE"/>
    <property type="match status" value="1"/>
</dbReference>
<dbReference type="GO" id="GO:0008270">
    <property type="term" value="F:zinc ion binding"/>
    <property type="evidence" value="ECO:0007669"/>
    <property type="project" value="UniProtKB-KW"/>
</dbReference>
<dbReference type="InterPro" id="IPR017455">
    <property type="entry name" value="Znf_FYVE-rel"/>
</dbReference>
<dbReference type="FunFam" id="3.30.40.10:FF:000312">
    <property type="entry name" value="Zinc finger, FYVE-type, endofin"/>
    <property type="match status" value="1"/>
</dbReference>
<dbReference type="InterPro" id="IPR013083">
    <property type="entry name" value="Znf_RING/FYVE/PHD"/>
</dbReference>
<reference evidence="7 8" key="1">
    <citation type="journal article" date="2011" name="Science">
        <title>The Selaginella genome identifies genetic changes associated with the evolution of vascular plants.</title>
        <authorList>
            <person name="Banks J.A."/>
            <person name="Nishiyama T."/>
            <person name="Hasebe M."/>
            <person name="Bowman J.L."/>
            <person name="Gribskov M."/>
            <person name="dePamphilis C."/>
            <person name="Albert V.A."/>
            <person name="Aono N."/>
            <person name="Aoyama T."/>
            <person name="Ambrose B.A."/>
            <person name="Ashton N.W."/>
            <person name="Axtell M.J."/>
            <person name="Barker E."/>
            <person name="Barker M.S."/>
            <person name="Bennetzen J.L."/>
            <person name="Bonawitz N.D."/>
            <person name="Chapple C."/>
            <person name="Cheng C."/>
            <person name="Correa L.G."/>
            <person name="Dacre M."/>
            <person name="DeBarry J."/>
            <person name="Dreyer I."/>
            <person name="Elias M."/>
            <person name="Engstrom E.M."/>
            <person name="Estelle M."/>
            <person name="Feng L."/>
            <person name="Finet C."/>
            <person name="Floyd S.K."/>
            <person name="Frommer W.B."/>
            <person name="Fujita T."/>
            <person name="Gramzow L."/>
            <person name="Gutensohn M."/>
            <person name="Harholt J."/>
            <person name="Hattori M."/>
            <person name="Heyl A."/>
            <person name="Hirai T."/>
            <person name="Hiwatashi Y."/>
            <person name="Ishikawa M."/>
            <person name="Iwata M."/>
            <person name="Karol K.G."/>
            <person name="Koehler B."/>
            <person name="Kolukisaoglu U."/>
            <person name="Kubo M."/>
            <person name="Kurata T."/>
            <person name="Lalonde S."/>
            <person name="Li K."/>
            <person name="Li Y."/>
            <person name="Litt A."/>
            <person name="Lyons E."/>
            <person name="Manning G."/>
            <person name="Maruyama T."/>
            <person name="Michael T.P."/>
            <person name="Mikami K."/>
            <person name="Miyazaki S."/>
            <person name="Morinaga S."/>
            <person name="Murata T."/>
            <person name="Mueller-Roeber B."/>
            <person name="Nelson D.R."/>
            <person name="Obara M."/>
            <person name="Oguri Y."/>
            <person name="Olmstead R.G."/>
            <person name="Onodera N."/>
            <person name="Petersen B.L."/>
            <person name="Pils B."/>
            <person name="Prigge M."/>
            <person name="Rensing S.A."/>
            <person name="Riano-Pachon D.M."/>
            <person name="Roberts A.W."/>
            <person name="Sato Y."/>
            <person name="Scheller H.V."/>
            <person name="Schulz B."/>
            <person name="Schulz C."/>
            <person name="Shakirov E.V."/>
            <person name="Shibagaki N."/>
            <person name="Shinohara N."/>
            <person name="Shippen D.E."/>
            <person name="Soerensen I."/>
            <person name="Sotooka R."/>
            <person name="Sugimoto N."/>
            <person name="Sugita M."/>
            <person name="Sumikawa N."/>
            <person name="Tanurdzic M."/>
            <person name="Theissen G."/>
            <person name="Ulvskov P."/>
            <person name="Wakazuki S."/>
            <person name="Weng J.K."/>
            <person name="Willats W.W."/>
            <person name="Wipf D."/>
            <person name="Wolf P.G."/>
            <person name="Yang L."/>
            <person name="Zimmer A.D."/>
            <person name="Zhu Q."/>
            <person name="Mitros T."/>
            <person name="Hellsten U."/>
            <person name="Loque D."/>
            <person name="Otillar R."/>
            <person name="Salamov A."/>
            <person name="Schmutz J."/>
            <person name="Shapiro H."/>
            <person name="Lindquist E."/>
            <person name="Lucas S."/>
            <person name="Rokhsar D."/>
            <person name="Grigoriev I.V."/>
        </authorList>
    </citation>
    <scope>NUCLEOTIDE SEQUENCE [LARGE SCALE GENOMIC DNA]</scope>
</reference>
<dbReference type="GO" id="GO:0031902">
    <property type="term" value="C:late endosome membrane"/>
    <property type="evidence" value="ECO:0000318"/>
    <property type="project" value="GO_Central"/>
</dbReference>
<feature type="compositionally biased region" description="Basic and acidic residues" evidence="5">
    <location>
        <begin position="286"/>
        <end position="308"/>
    </location>
</feature>
<feature type="non-terminal residue" evidence="7">
    <location>
        <position position="348"/>
    </location>
</feature>
<dbReference type="InterPro" id="IPR045893">
    <property type="entry name" value="FREE1"/>
</dbReference>
<dbReference type="GO" id="GO:0000813">
    <property type="term" value="C:ESCRT I complex"/>
    <property type="evidence" value="ECO:0000318"/>
    <property type="project" value="GO_Central"/>
</dbReference>
<name>D8QYF5_SELML</name>
<evidence type="ECO:0000256" key="4">
    <source>
        <dbReference type="PROSITE-ProRule" id="PRU00091"/>
    </source>
</evidence>
<dbReference type="eggNOG" id="KOG1729">
    <property type="taxonomic scope" value="Eukaryota"/>
</dbReference>
<dbReference type="EMBL" id="GL377568">
    <property type="protein sequence ID" value="EFJ35191.1"/>
    <property type="molecule type" value="Genomic_DNA"/>
</dbReference>
<dbReference type="STRING" id="88036.D8QYF5"/>
<evidence type="ECO:0000313" key="8">
    <source>
        <dbReference type="Proteomes" id="UP000001514"/>
    </source>
</evidence>
<keyword evidence="1" id="KW-0479">Metal-binding</keyword>
<sequence length="348" mass="38188">GVYAYDGGSSQPYGSRGTGSARWASESSNPLGDLPKLAKALPKVDSESRGGGVQKYHVKLLQDSSSVGLPTNVVCQIGLDGVRLVDPSSGRTLRIYPLDTITKWEVNEPSVFTFWAKSAVDFEQRRTRLQSSASTTNAILDTLTAACVQLCEMVGKSDAAKASISSIVTPEKKFTFSEWLTRSKAPVQEEKDHWVPDEAVTKCTACSSDFGPFLRRHHCRNCGDIFCDKCTRGRTALTSDEDAQIVRVCDRCLAEVTQRLTNTKETSNKFASQQSHEDLAKKLQEELERNAPPRKTVDKTSRSTDGSRRRTRDVACPTCTVHLEVEVPSFGSETVECGVCQHPFLVSA</sequence>
<gene>
    <name evidence="7" type="ORF">SELMODRAFT_23867</name>
</gene>
<dbReference type="SUPFAM" id="SSF57903">
    <property type="entry name" value="FYVE/PHD zinc finger"/>
    <property type="match status" value="1"/>
</dbReference>
<feature type="domain" description="FYVE-type" evidence="6">
    <location>
        <begin position="197"/>
        <end position="257"/>
    </location>
</feature>
<dbReference type="InterPro" id="IPR011011">
    <property type="entry name" value="Znf_FYVE_PHD"/>
</dbReference>
<dbReference type="SMART" id="SM00064">
    <property type="entry name" value="FYVE"/>
    <property type="match status" value="1"/>
</dbReference>
<keyword evidence="8" id="KW-1185">Reference proteome</keyword>
<keyword evidence="2 4" id="KW-0863">Zinc-finger</keyword>
<protein>
    <recommendedName>
        <fullName evidence="6">FYVE-type domain-containing protein</fullName>
    </recommendedName>
</protein>
<dbReference type="GO" id="GO:0070676">
    <property type="term" value="P:intralumenal vesicle formation"/>
    <property type="evidence" value="ECO:0000318"/>
    <property type="project" value="GO_Central"/>
</dbReference>
<feature type="non-terminal residue" evidence="7">
    <location>
        <position position="1"/>
    </location>
</feature>
<proteinExistence type="predicted"/>
<dbReference type="Gene3D" id="3.30.40.10">
    <property type="entry name" value="Zinc/RING finger domain, C3HC4 (zinc finger)"/>
    <property type="match status" value="1"/>
</dbReference>
<dbReference type="PANTHER" id="PTHR46977">
    <property type="entry name" value="PROTEIN FREE1"/>
    <property type="match status" value="1"/>
</dbReference>
<dbReference type="PANTHER" id="PTHR46977:SF1">
    <property type="entry name" value="PROTEIN FREE1"/>
    <property type="match status" value="1"/>
</dbReference>
<dbReference type="OMA" id="GDWINII"/>
<dbReference type="AlphaFoldDB" id="D8QYF5"/>
<keyword evidence="3" id="KW-0862">Zinc</keyword>
<dbReference type="GO" id="GO:0043130">
    <property type="term" value="F:ubiquitin binding"/>
    <property type="evidence" value="ECO:0000318"/>
    <property type="project" value="GO_Central"/>
</dbReference>
<accession>D8QYF5</accession>
<dbReference type="Gramene" id="EFJ35191">
    <property type="protein sequence ID" value="EFJ35191"/>
    <property type="gene ID" value="SELMODRAFT_23867"/>
</dbReference>
<feature type="region of interest" description="Disordered" evidence="5">
    <location>
        <begin position="1"/>
        <end position="35"/>
    </location>
</feature>
<evidence type="ECO:0000256" key="3">
    <source>
        <dbReference type="ARBA" id="ARBA00022833"/>
    </source>
</evidence>
<organism evidence="8">
    <name type="scientific">Selaginella moellendorffii</name>
    <name type="common">Spikemoss</name>
    <dbReference type="NCBI Taxonomy" id="88036"/>
    <lineage>
        <taxon>Eukaryota</taxon>
        <taxon>Viridiplantae</taxon>
        <taxon>Streptophyta</taxon>
        <taxon>Embryophyta</taxon>
        <taxon>Tracheophyta</taxon>
        <taxon>Lycopodiopsida</taxon>
        <taxon>Selaginellales</taxon>
        <taxon>Selaginellaceae</taxon>
        <taxon>Selaginella</taxon>
    </lineage>
</organism>
<dbReference type="FunCoup" id="D8QYF5">
    <property type="interactions" value="3288"/>
</dbReference>
<dbReference type="InParanoid" id="D8QYF5"/>